<accession>A0A6A2WGA9</accession>
<dbReference type="AlphaFoldDB" id="A0A6A2WGA9"/>
<comment type="caution">
    <text evidence="1">The sequence shown here is derived from an EMBL/GenBank/DDBJ whole genome shotgun (WGS) entry which is preliminary data.</text>
</comment>
<sequence>MAAEVMSGVFLKEACRWKTVWSNGGRIIGIANVHCTSSKGFVLLVVSGQQICRSLRNKHGIIIPRLSRLPNSLLNLLFFPMSPSPVLYEREAETIKFIVSLQSTVPLDI</sequence>
<keyword evidence="2" id="KW-1185">Reference proteome</keyword>
<organism evidence="1 2">
    <name type="scientific">Hibiscus syriacus</name>
    <name type="common">Rose of Sharon</name>
    <dbReference type="NCBI Taxonomy" id="106335"/>
    <lineage>
        <taxon>Eukaryota</taxon>
        <taxon>Viridiplantae</taxon>
        <taxon>Streptophyta</taxon>
        <taxon>Embryophyta</taxon>
        <taxon>Tracheophyta</taxon>
        <taxon>Spermatophyta</taxon>
        <taxon>Magnoliopsida</taxon>
        <taxon>eudicotyledons</taxon>
        <taxon>Gunneridae</taxon>
        <taxon>Pentapetalae</taxon>
        <taxon>rosids</taxon>
        <taxon>malvids</taxon>
        <taxon>Malvales</taxon>
        <taxon>Malvaceae</taxon>
        <taxon>Malvoideae</taxon>
        <taxon>Hibiscus</taxon>
    </lineage>
</organism>
<name>A0A6A2WGA9_HIBSY</name>
<protein>
    <submittedName>
        <fullName evidence="1">Uncharacterized protein</fullName>
    </submittedName>
</protein>
<evidence type="ECO:0000313" key="1">
    <source>
        <dbReference type="EMBL" id="KAE8657922.1"/>
    </source>
</evidence>
<dbReference type="EMBL" id="VEPZ02001749">
    <property type="protein sequence ID" value="KAE8657922.1"/>
    <property type="molecule type" value="Genomic_DNA"/>
</dbReference>
<dbReference type="Proteomes" id="UP000436088">
    <property type="component" value="Unassembled WGS sequence"/>
</dbReference>
<evidence type="ECO:0000313" key="2">
    <source>
        <dbReference type="Proteomes" id="UP000436088"/>
    </source>
</evidence>
<gene>
    <name evidence="1" type="ORF">F3Y22_tig00116976pilonHSYRG00117</name>
</gene>
<proteinExistence type="predicted"/>
<reference evidence="1" key="1">
    <citation type="submission" date="2019-09" db="EMBL/GenBank/DDBJ databases">
        <title>Draft genome information of white flower Hibiscus syriacus.</title>
        <authorList>
            <person name="Kim Y.-M."/>
        </authorList>
    </citation>
    <scope>NUCLEOTIDE SEQUENCE [LARGE SCALE GENOMIC DNA]</scope>
    <source>
        <strain evidence="1">YM2019G1</strain>
    </source>
</reference>